<organism evidence="2">
    <name type="scientific">Haptolina ericina</name>
    <dbReference type="NCBI Taxonomy" id="156174"/>
    <lineage>
        <taxon>Eukaryota</taxon>
        <taxon>Haptista</taxon>
        <taxon>Haptophyta</taxon>
        <taxon>Prymnesiophyceae</taxon>
        <taxon>Prymnesiales</taxon>
        <taxon>Prymnesiaceae</taxon>
        <taxon>Haptolina</taxon>
    </lineage>
</organism>
<feature type="region of interest" description="Disordered" evidence="1">
    <location>
        <begin position="76"/>
        <end position="96"/>
    </location>
</feature>
<dbReference type="AlphaFoldDB" id="A0A7S3B7S6"/>
<sequence length="131" mass="13541">MWVGADHDQKALVPESSSCASARDNIESHVKQLFLWQVAALEVGAGGATCGFFAVAAVGGAEAEASRVALTANSAPQSVSLPREMDGTASPTNQSPAAKALCPMCNPLIPASPMQRPRSLTKKAAPQVRNI</sequence>
<protein>
    <submittedName>
        <fullName evidence="2">Uncharacterized protein</fullName>
    </submittedName>
</protein>
<name>A0A7S3B7S6_9EUKA</name>
<evidence type="ECO:0000313" key="2">
    <source>
        <dbReference type="EMBL" id="CAE0127375.1"/>
    </source>
</evidence>
<accession>A0A7S3B7S6</accession>
<evidence type="ECO:0000256" key="1">
    <source>
        <dbReference type="SAM" id="MobiDB-lite"/>
    </source>
</evidence>
<reference evidence="2" key="1">
    <citation type="submission" date="2021-01" db="EMBL/GenBank/DDBJ databases">
        <authorList>
            <person name="Corre E."/>
            <person name="Pelletier E."/>
            <person name="Niang G."/>
            <person name="Scheremetjew M."/>
            <person name="Finn R."/>
            <person name="Kale V."/>
            <person name="Holt S."/>
            <person name="Cochrane G."/>
            <person name="Meng A."/>
            <person name="Brown T."/>
            <person name="Cohen L."/>
        </authorList>
    </citation>
    <scope>NUCLEOTIDE SEQUENCE</scope>
    <source>
        <strain evidence="2">CCMP281</strain>
    </source>
</reference>
<gene>
    <name evidence="2" type="ORF">HERI1096_LOCUS26580</name>
</gene>
<dbReference type="EMBL" id="HBHX01047968">
    <property type="protein sequence ID" value="CAE0127375.1"/>
    <property type="molecule type" value="Transcribed_RNA"/>
</dbReference>
<proteinExistence type="predicted"/>